<feature type="compositionally biased region" description="Basic and acidic residues" evidence="1">
    <location>
        <begin position="1"/>
        <end position="11"/>
    </location>
</feature>
<name>E4Z4P4_OIKDI</name>
<feature type="region of interest" description="Disordered" evidence="1">
    <location>
        <begin position="1"/>
        <end position="41"/>
    </location>
</feature>
<evidence type="ECO:0000313" key="2">
    <source>
        <dbReference type="EMBL" id="CBY42672.1"/>
    </source>
</evidence>
<organism evidence="2">
    <name type="scientific">Oikopleura dioica</name>
    <name type="common">Tunicate</name>
    <dbReference type="NCBI Taxonomy" id="34765"/>
    <lineage>
        <taxon>Eukaryota</taxon>
        <taxon>Metazoa</taxon>
        <taxon>Chordata</taxon>
        <taxon>Tunicata</taxon>
        <taxon>Appendicularia</taxon>
        <taxon>Copelata</taxon>
        <taxon>Oikopleuridae</taxon>
        <taxon>Oikopleura</taxon>
    </lineage>
</organism>
<dbReference type="Proteomes" id="UP000011014">
    <property type="component" value="Unassembled WGS sequence"/>
</dbReference>
<proteinExistence type="predicted"/>
<gene>
    <name evidence="2" type="ORF">GSOID_T00026385001</name>
</gene>
<reference evidence="2" key="1">
    <citation type="journal article" date="2010" name="Science">
        <title>Plasticity of animal genome architecture unmasked by rapid evolution of a pelagic tunicate.</title>
        <authorList>
            <person name="Denoeud F."/>
            <person name="Henriet S."/>
            <person name="Mungpakdee S."/>
            <person name="Aury J.M."/>
            <person name="Da Silva C."/>
            <person name="Brinkmann H."/>
            <person name="Mikhaleva J."/>
            <person name="Olsen L.C."/>
            <person name="Jubin C."/>
            <person name="Canestro C."/>
            <person name="Bouquet J.M."/>
            <person name="Danks G."/>
            <person name="Poulain J."/>
            <person name="Campsteijn C."/>
            <person name="Adamski M."/>
            <person name="Cross I."/>
            <person name="Yadetie F."/>
            <person name="Muffato M."/>
            <person name="Louis A."/>
            <person name="Butcher S."/>
            <person name="Tsagkogeorga G."/>
            <person name="Konrad A."/>
            <person name="Singh S."/>
            <person name="Jensen M.F."/>
            <person name="Cong E.H."/>
            <person name="Eikeseth-Otteraa H."/>
            <person name="Noel B."/>
            <person name="Anthouard V."/>
            <person name="Porcel B.M."/>
            <person name="Kachouri-Lafond R."/>
            <person name="Nishino A."/>
            <person name="Ugolini M."/>
            <person name="Chourrout P."/>
            <person name="Nishida H."/>
            <person name="Aasland R."/>
            <person name="Huzurbazar S."/>
            <person name="Westhof E."/>
            <person name="Delsuc F."/>
            <person name="Lehrach H."/>
            <person name="Reinhardt R."/>
            <person name="Weissenbach J."/>
            <person name="Roy S.W."/>
            <person name="Artiguenave F."/>
            <person name="Postlethwait J.H."/>
            <person name="Manak J.R."/>
            <person name="Thompson E.M."/>
            <person name="Jaillon O."/>
            <person name="Du Pasquier L."/>
            <person name="Boudinot P."/>
            <person name="Liberles D.A."/>
            <person name="Volff J.N."/>
            <person name="Philippe H."/>
            <person name="Lenhard B."/>
            <person name="Roest Crollius H."/>
            <person name="Wincker P."/>
            <person name="Chourrout D."/>
        </authorList>
    </citation>
    <scope>NUCLEOTIDE SEQUENCE [LARGE SCALE GENOMIC DNA]</scope>
</reference>
<dbReference type="EMBL" id="FN657384">
    <property type="protein sequence ID" value="CBY42672.1"/>
    <property type="molecule type" value="Genomic_DNA"/>
</dbReference>
<protein>
    <submittedName>
        <fullName evidence="2">Uncharacterized protein</fullName>
    </submittedName>
</protein>
<feature type="compositionally biased region" description="Basic and acidic residues" evidence="1">
    <location>
        <begin position="20"/>
        <end position="33"/>
    </location>
</feature>
<dbReference type="AlphaFoldDB" id="E4Z4P4"/>
<feature type="non-terminal residue" evidence="2">
    <location>
        <position position="1"/>
    </location>
</feature>
<accession>E4Z4P4</accession>
<sequence length="96" mass="11032">KQKSERQEARDNVNNYWKDSNNEKREDKNEKARPLAIESTKNELGNLKKELGNSGGAGHFWKNDRDFCPGLGNLTCQTTCRQTCNMFDRQSAYFVG</sequence>
<evidence type="ECO:0000256" key="1">
    <source>
        <dbReference type="SAM" id="MobiDB-lite"/>
    </source>
</evidence>